<dbReference type="OrthoDB" id="9794280at2"/>
<dbReference type="RefSeq" id="WP_111571365.1">
    <property type="nucleotide sequence ID" value="NZ_QLME01000003.1"/>
</dbReference>
<accession>A0A4R7Z7R5</accession>
<sequence length="111" mass="12820">MKNDLKSIKLIGELAAFVFKAGGNEFDVSFKEKNEEIEITIKSKLKDITPGQLETLKGLYTPRQSEVEDYYWELAGESDNYQELTLVGMMIDRAEYSYENGLLKITVYRHK</sequence>
<organism evidence="1 2">
    <name type="scientific">Halanaerobium saccharolyticum</name>
    <dbReference type="NCBI Taxonomy" id="43595"/>
    <lineage>
        <taxon>Bacteria</taxon>
        <taxon>Bacillati</taxon>
        <taxon>Bacillota</taxon>
        <taxon>Clostridia</taxon>
        <taxon>Halanaerobiales</taxon>
        <taxon>Halanaerobiaceae</taxon>
        <taxon>Halanaerobium</taxon>
    </lineage>
</organism>
<dbReference type="AlphaFoldDB" id="A0A4R7Z7R5"/>
<evidence type="ECO:0000313" key="1">
    <source>
        <dbReference type="EMBL" id="TDW07066.1"/>
    </source>
</evidence>
<dbReference type="EMBL" id="SODA01000003">
    <property type="protein sequence ID" value="TDW07066.1"/>
    <property type="molecule type" value="Genomic_DNA"/>
</dbReference>
<comment type="caution">
    <text evidence="1">The sequence shown here is derived from an EMBL/GenBank/DDBJ whole genome shotgun (WGS) entry which is preliminary data.</text>
</comment>
<name>A0A4R7Z7R5_9FIRM</name>
<reference evidence="1 2" key="1">
    <citation type="submission" date="2019-03" db="EMBL/GenBank/DDBJ databases">
        <title>Subsurface microbial communities from deep shales in Ohio and West Virginia, USA.</title>
        <authorList>
            <person name="Wrighton K."/>
        </authorList>
    </citation>
    <scope>NUCLEOTIDE SEQUENCE [LARGE SCALE GENOMIC DNA]</scope>
    <source>
        <strain evidence="1 2">MSL9.2</strain>
    </source>
</reference>
<proteinExistence type="predicted"/>
<protein>
    <submittedName>
        <fullName evidence="1">Uncharacterized protein</fullName>
    </submittedName>
</protein>
<gene>
    <name evidence="1" type="ORF">C8C77_103203</name>
</gene>
<evidence type="ECO:0000313" key="2">
    <source>
        <dbReference type="Proteomes" id="UP000294697"/>
    </source>
</evidence>
<dbReference type="Proteomes" id="UP000294697">
    <property type="component" value="Unassembled WGS sequence"/>
</dbReference>